<proteinExistence type="predicted"/>
<reference evidence="2" key="1">
    <citation type="submission" date="2020-11" db="EMBL/GenBank/DDBJ databases">
        <title>Whole-genome analyses of Nonomuraea sp. K274.</title>
        <authorList>
            <person name="Veyisoglu A."/>
        </authorList>
    </citation>
    <scope>NUCLEOTIDE SEQUENCE</scope>
    <source>
        <strain evidence="2">K274</strain>
    </source>
</reference>
<gene>
    <name evidence="2" type="ORF">ITP53_29315</name>
</gene>
<name>A0A931ABF6_9ACTN</name>
<dbReference type="Pfam" id="PF04224">
    <property type="entry name" value="DUF417"/>
    <property type="match status" value="1"/>
</dbReference>
<accession>A0A931ABF6</accession>
<dbReference type="Proteomes" id="UP000605361">
    <property type="component" value="Unassembled WGS sequence"/>
</dbReference>
<evidence type="ECO:0000313" key="2">
    <source>
        <dbReference type="EMBL" id="MBF8189761.1"/>
    </source>
</evidence>
<dbReference type="PANTHER" id="PTHR40106">
    <property type="entry name" value="INNER MEMBRANE PROTEIN RCLC"/>
    <property type="match status" value="1"/>
</dbReference>
<feature type="transmembrane region" description="Helical" evidence="1">
    <location>
        <begin position="63"/>
        <end position="86"/>
    </location>
</feature>
<keyword evidence="3" id="KW-1185">Reference proteome</keyword>
<feature type="transmembrane region" description="Helical" evidence="1">
    <location>
        <begin position="98"/>
        <end position="123"/>
    </location>
</feature>
<dbReference type="RefSeq" id="WP_195898694.1">
    <property type="nucleotide sequence ID" value="NZ_JADOGI010000101.1"/>
</dbReference>
<feature type="transmembrane region" description="Helical" evidence="1">
    <location>
        <begin position="25"/>
        <end position="43"/>
    </location>
</feature>
<dbReference type="GO" id="GO:0005886">
    <property type="term" value="C:plasma membrane"/>
    <property type="evidence" value="ECO:0007669"/>
    <property type="project" value="TreeGrafter"/>
</dbReference>
<dbReference type="InterPro" id="IPR007339">
    <property type="entry name" value="RclC-like"/>
</dbReference>
<organism evidence="2 3">
    <name type="scientific">Nonomuraea cypriaca</name>
    <dbReference type="NCBI Taxonomy" id="1187855"/>
    <lineage>
        <taxon>Bacteria</taxon>
        <taxon>Bacillati</taxon>
        <taxon>Actinomycetota</taxon>
        <taxon>Actinomycetes</taxon>
        <taxon>Streptosporangiales</taxon>
        <taxon>Streptosporangiaceae</taxon>
        <taxon>Nonomuraea</taxon>
    </lineage>
</organism>
<dbReference type="AlphaFoldDB" id="A0A931ABF6"/>
<dbReference type="PANTHER" id="PTHR40106:SF1">
    <property type="entry name" value="INNER MEMBRANE PROTEIN RCLC"/>
    <property type="match status" value="1"/>
</dbReference>
<protein>
    <submittedName>
        <fullName evidence="2">DUF417 family protein</fullName>
    </submittedName>
</protein>
<keyword evidence="1" id="KW-1133">Transmembrane helix</keyword>
<sequence length="177" mass="18714">MPGIPDLAVSLERAGGQISAVGRLVSRYGLVVVLAWIGAGKYVKMDSRTLIEHSPLMSWLYDLFSYAMVANALGTVEIVTAALIALHPLWPRVSAVGSAIAVVLFLGTLSFLFTTPGVIYAVVNGLPVLSGQPGQFLLKDLVLIGVALWTLGESLESARPRSVSAASPRSGSFTRHP</sequence>
<evidence type="ECO:0000313" key="3">
    <source>
        <dbReference type="Proteomes" id="UP000605361"/>
    </source>
</evidence>
<keyword evidence="1" id="KW-0812">Transmembrane</keyword>
<keyword evidence="1" id="KW-0472">Membrane</keyword>
<comment type="caution">
    <text evidence="2">The sequence shown here is derived from an EMBL/GenBank/DDBJ whole genome shotgun (WGS) entry which is preliminary data.</text>
</comment>
<dbReference type="GO" id="GO:1901530">
    <property type="term" value="P:response to hypochlorite"/>
    <property type="evidence" value="ECO:0007669"/>
    <property type="project" value="TreeGrafter"/>
</dbReference>
<dbReference type="EMBL" id="JADOGI010000101">
    <property type="protein sequence ID" value="MBF8189761.1"/>
    <property type="molecule type" value="Genomic_DNA"/>
</dbReference>
<evidence type="ECO:0000256" key="1">
    <source>
        <dbReference type="SAM" id="Phobius"/>
    </source>
</evidence>